<dbReference type="HOGENOM" id="CLU_114436_0_0_4"/>
<dbReference type="Proteomes" id="UP000007953">
    <property type="component" value="Chromosome"/>
</dbReference>
<organism evidence="1 2">
    <name type="scientific">Ralstonia solanacearum (strain Po82)</name>
    <dbReference type="NCBI Taxonomy" id="1031711"/>
    <lineage>
        <taxon>Bacteria</taxon>
        <taxon>Pseudomonadati</taxon>
        <taxon>Pseudomonadota</taxon>
        <taxon>Betaproteobacteria</taxon>
        <taxon>Burkholderiales</taxon>
        <taxon>Burkholderiaceae</taxon>
        <taxon>Ralstonia</taxon>
        <taxon>Ralstonia solanacearum species complex</taxon>
    </lineage>
</organism>
<evidence type="ECO:0000313" key="1">
    <source>
        <dbReference type="EMBL" id="AEG67320.1"/>
    </source>
</evidence>
<sequence length="193" mass="21109">MTNLSHPRSSLRRILPILAVAVWLAGCGPAGRQNAQDSHMTQPKMTVWQAIDALTQQIPFSKTKIENLLSIRLIETDEGGNDVFQFFKSNPIKLSDGVVIENVDLRIKRTGPHSGFLVLSVGGSCIGIDAVRTHYSDLRITDTPRGHSLDEVTSHSASLPWGELSFSFKERNPNCLSSVAFDPKKADASNGAR</sequence>
<proteinExistence type="predicted"/>
<dbReference type="KEGG" id="rsn:RSPO_c00016"/>
<evidence type="ECO:0000313" key="2">
    <source>
        <dbReference type="Proteomes" id="UP000007953"/>
    </source>
</evidence>
<name>F6G4R1_RALS8</name>
<dbReference type="eggNOG" id="ENOG5032VZT">
    <property type="taxonomic scope" value="Bacteria"/>
</dbReference>
<dbReference type="EMBL" id="CP002819">
    <property type="protein sequence ID" value="AEG67320.1"/>
    <property type="molecule type" value="Genomic_DNA"/>
</dbReference>
<gene>
    <name evidence="1" type="ordered locus">RSPO_c00016</name>
</gene>
<accession>F6G4R1</accession>
<protein>
    <submittedName>
        <fullName evidence="1">Uncharacterized protein</fullName>
    </submittedName>
</protein>
<dbReference type="AlphaFoldDB" id="F6G4R1"/>
<reference evidence="1 2" key="1">
    <citation type="journal article" date="2011" name="J. Bacteriol.">
        <title>Complete genome sequence of the plant pathogen Ralstonia solanacearum strain Po82.</title>
        <authorList>
            <person name="Xu J."/>
            <person name="Zheng H.J."/>
            <person name="Liu L."/>
            <person name="Pan Z.C."/>
            <person name="Prior P."/>
            <person name="Tang B."/>
            <person name="Xu J.S."/>
            <person name="Zhang H."/>
            <person name="Tian Q."/>
            <person name="Zhang L.Q."/>
            <person name="Feng J."/>
        </authorList>
    </citation>
    <scope>NUCLEOTIDE SEQUENCE [LARGE SCALE GENOMIC DNA]</scope>
    <source>
        <strain evidence="1 2">Po82</strain>
    </source>
</reference>